<protein>
    <submittedName>
        <fullName evidence="1">Uncharacterized protein</fullName>
    </submittedName>
</protein>
<dbReference type="Proteomes" id="UP000002011">
    <property type="component" value="Chromosome"/>
</dbReference>
<sequence>MLLHAYGILKSFENWFDTQVTCLRHLGLRTTAASDTAQGVLLS</sequence>
<name>C6VU93_DYAFD</name>
<dbReference type="HOGENOM" id="CLU_3232794_0_0_10"/>
<organism evidence="1 2">
    <name type="scientific">Dyadobacter fermentans (strain ATCC 700827 / DSM 18053 / CIP 107007 / KCTC 52180 / NS114)</name>
    <dbReference type="NCBI Taxonomy" id="471854"/>
    <lineage>
        <taxon>Bacteria</taxon>
        <taxon>Pseudomonadati</taxon>
        <taxon>Bacteroidota</taxon>
        <taxon>Cytophagia</taxon>
        <taxon>Cytophagales</taxon>
        <taxon>Spirosomataceae</taxon>
        <taxon>Dyadobacter</taxon>
    </lineage>
</organism>
<evidence type="ECO:0000313" key="2">
    <source>
        <dbReference type="Proteomes" id="UP000002011"/>
    </source>
</evidence>
<evidence type="ECO:0000313" key="1">
    <source>
        <dbReference type="EMBL" id="ACT96575.1"/>
    </source>
</evidence>
<gene>
    <name evidence="1" type="ordered locus">Dfer_5382</name>
</gene>
<reference evidence="1 2" key="1">
    <citation type="journal article" date="2009" name="Stand. Genomic Sci.">
        <title>Complete genome sequence of Dyadobacter fermentans type strain (NS114).</title>
        <authorList>
            <person name="Lang E."/>
            <person name="Lapidus A."/>
            <person name="Chertkov O."/>
            <person name="Brettin T."/>
            <person name="Detter J.C."/>
            <person name="Han C."/>
            <person name="Copeland A."/>
            <person name="Glavina Del Rio T."/>
            <person name="Nolan M."/>
            <person name="Chen F."/>
            <person name="Lucas S."/>
            <person name="Tice H."/>
            <person name="Cheng J.F."/>
            <person name="Land M."/>
            <person name="Hauser L."/>
            <person name="Chang Y.J."/>
            <person name="Jeffries C.D."/>
            <person name="Kopitz M."/>
            <person name="Bruce D."/>
            <person name="Goodwin L."/>
            <person name="Pitluck S."/>
            <person name="Ovchinnikova G."/>
            <person name="Pati A."/>
            <person name="Ivanova N."/>
            <person name="Mavrommatis K."/>
            <person name="Chen A."/>
            <person name="Palaniappan K."/>
            <person name="Chain P."/>
            <person name="Bristow J."/>
            <person name="Eisen J.A."/>
            <person name="Markowitz V."/>
            <person name="Hugenholtz P."/>
            <person name="Goker M."/>
            <person name="Rohde M."/>
            <person name="Kyrpides N.C."/>
            <person name="Klenk H.P."/>
        </authorList>
    </citation>
    <scope>NUCLEOTIDE SEQUENCE [LARGE SCALE GENOMIC DNA]</scope>
    <source>
        <strain evidence="2">ATCC 700827 / DSM 18053 / CIP 107007 / KCTC 52180 / NS114</strain>
    </source>
</reference>
<keyword evidence="2" id="KW-1185">Reference proteome</keyword>
<accession>C6VU93</accession>
<dbReference type="AlphaFoldDB" id="C6VU93"/>
<dbReference type="EMBL" id="CP001619">
    <property type="protein sequence ID" value="ACT96575.1"/>
    <property type="molecule type" value="Genomic_DNA"/>
</dbReference>
<dbReference type="KEGG" id="dfe:Dfer_5382"/>
<proteinExistence type="predicted"/>
<dbReference type="STRING" id="471854.Dfer_5382"/>